<dbReference type="RefSeq" id="WP_047221327.1">
    <property type="nucleotide sequence ID" value="NZ_JWIO01000002.1"/>
</dbReference>
<sequence length="87" mass="9572">MAAKLTPLKVDPEADRLISDGAHFLGMTKNLVAEAVRVYLEIRREEIRARMREVMALLDGTNRSRLALLTGLTPEQIDAVGGIGENL</sequence>
<comment type="caution">
    <text evidence="1">The sequence shown here is derived from an EMBL/GenBank/DDBJ whole genome shotgun (WGS) entry which is preliminary data.</text>
</comment>
<protein>
    <submittedName>
        <fullName evidence="1">Uncharacterized protein</fullName>
    </submittedName>
</protein>
<dbReference type="Proteomes" id="UP000035425">
    <property type="component" value="Unassembled WGS sequence"/>
</dbReference>
<organism evidence="1 2">
    <name type="scientific">Protofrankia coriariae</name>
    <dbReference type="NCBI Taxonomy" id="1562887"/>
    <lineage>
        <taxon>Bacteria</taxon>
        <taxon>Bacillati</taxon>
        <taxon>Actinomycetota</taxon>
        <taxon>Actinomycetes</taxon>
        <taxon>Frankiales</taxon>
        <taxon>Frankiaceae</taxon>
        <taxon>Protofrankia</taxon>
    </lineage>
</organism>
<accession>A0ABR5F864</accession>
<dbReference type="EMBL" id="JWIO01000002">
    <property type="protein sequence ID" value="KLL12813.1"/>
    <property type="molecule type" value="Genomic_DNA"/>
</dbReference>
<evidence type="ECO:0000313" key="1">
    <source>
        <dbReference type="EMBL" id="KLL12813.1"/>
    </source>
</evidence>
<reference evidence="1 2" key="1">
    <citation type="submission" date="2014-12" db="EMBL/GenBank/DDBJ databases">
        <title>Frankia sp. BMG5.1 draft genome.</title>
        <authorList>
            <person name="Gtari M."/>
            <person name="Ghodhbane-Gtari F."/>
            <person name="Nouioui I."/>
            <person name="Ktari A."/>
            <person name="Hezbri K."/>
            <person name="Mimouni W."/>
            <person name="Sbissi I."/>
            <person name="Ayari A."/>
            <person name="Yamanaka T."/>
            <person name="Normand P."/>
            <person name="Tisa L.S."/>
            <person name="Boudabous A."/>
        </authorList>
    </citation>
    <scope>NUCLEOTIDE SEQUENCE [LARGE SCALE GENOMIC DNA]</scope>
    <source>
        <strain evidence="1 2">BMG5.1</strain>
    </source>
</reference>
<evidence type="ECO:0000313" key="2">
    <source>
        <dbReference type="Proteomes" id="UP000035425"/>
    </source>
</evidence>
<gene>
    <name evidence="1" type="ORF">FrCorBMG51_01305</name>
</gene>
<proteinExistence type="predicted"/>
<name>A0ABR5F864_9ACTN</name>
<keyword evidence="2" id="KW-1185">Reference proteome</keyword>